<accession>A0A6M8HWV1</accession>
<dbReference type="KEGG" id="lck:HN018_22915"/>
<dbReference type="InterPro" id="IPR052186">
    <property type="entry name" value="Hydantoin_racemase-like"/>
</dbReference>
<dbReference type="GO" id="GO:0047661">
    <property type="term" value="F:amino-acid racemase activity"/>
    <property type="evidence" value="ECO:0007669"/>
    <property type="project" value="InterPro"/>
</dbReference>
<dbReference type="RefSeq" id="WP_171836226.1">
    <property type="nucleotide sequence ID" value="NZ_CP053709.1"/>
</dbReference>
<comment type="similarity">
    <text evidence="1">Belongs to the HyuE racemase family.</text>
</comment>
<dbReference type="SUPFAM" id="SSF53681">
    <property type="entry name" value="Aspartate/glutamate racemase"/>
    <property type="match status" value="1"/>
</dbReference>
<keyword evidence="2" id="KW-0614">Plasmid</keyword>
<evidence type="ECO:0000313" key="3">
    <source>
        <dbReference type="Proteomes" id="UP000500767"/>
    </source>
</evidence>
<keyword evidence="3" id="KW-1185">Reference proteome</keyword>
<sequence>MAEQTQRILVLNPNSSGAVTESMRAACADLALPAGQELVFATLAEGPPGIETQRHVESVVLPTVAYFLAHPADAYVIGCFSDPGLLLAREELDAPSFGIAESAILAATAQGGRFGIVAIKESSIRRHKRTIGALGALDRLAGNRALDLGVQELLDQERSLRRVIEIGRQLRDEDGATVLILGCATMGAYCAHVQAELGVPVIDPAQAAVLQASRALVPPQRKVS</sequence>
<dbReference type="InterPro" id="IPR015942">
    <property type="entry name" value="Asp/Glu/hydantoin_racemase"/>
</dbReference>
<geneLocation type="plasmid" evidence="2 3">
    <name>unnamed1</name>
</geneLocation>
<dbReference type="InterPro" id="IPR001920">
    <property type="entry name" value="Asp/Glu_race"/>
</dbReference>
<organism evidence="2 3">
    <name type="scientific">Lichenicola cladoniae</name>
    <dbReference type="NCBI Taxonomy" id="1484109"/>
    <lineage>
        <taxon>Bacteria</taxon>
        <taxon>Pseudomonadati</taxon>
        <taxon>Pseudomonadota</taxon>
        <taxon>Alphaproteobacteria</taxon>
        <taxon>Acetobacterales</taxon>
        <taxon>Acetobacteraceae</taxon>
        <taxon>Lichenicola</taxon>
    </lineage>
</organism>
<dbReference type="Pfam" id="PF01177">
    <property type="entry name" value="Asp_Glu_race"/>
    <property type="match status" value="1"/>
</dbReference>
<name>A0A6M8HWV1_9PROT</name>
<dbReference type="PANTHER" id="PTHR28047:SF5">
    <property type="entry name" value="PROTEIN DCG1"/>
    <property type="match status" value="1"/>
</dbReference>
<proteinExistence type="inferred from homology"/>
<gene>
    <name evidence="2" type="ORF">HN018_22915</name>
</gene>
<evidence type="ECO:0000256" key="1">
    <source>
        <dbReference type="ARBA" id="ARBA00038414"/>
    </source>
</evidence>
<dbReference type="PANTHER" id="PTHR28047">
    <property type="entry name" value="PROTEIN DCG1"/>
    <property type="match status" value="1"/>
</dbReference>
<dbReference type="Proteomes" id="UP000500767">
    <property type="component" value="Plasmid unnamed1"/>
</dbReference>
<dbReference type="InterPro" id="IPR053714">
    <property type="entry name" value="Iso_Racemase_Enz_sf"/>
</dbReference>
<dbReference type="EMBL" id="CP053709">
    <property type="protein sequence ID" value="QKE93054.1"/>
    <property type="molecule type" value="Genomic_DNA"/>
</dbReference>
<reference evidence="2 3" key="1">
    <citation type="journal article" date="2014" name="World J. Microbiol. Biotechnol.">
        <title>Biodiversity and physiological characteristics of Antarctic and Arctic lichens-associated bacteria.</title>
        <authorList>
            <person name="Lee Y.M."/>
            <person name="Kim E.H."/>
            <person name="Lee H.K."/>
            <person name="Hong S.G."/>
        </authorList>
    </citation>
    <scope>NUCLEOTIDE SEQUENCE [LARGE SCALE GENOMIC DNA]</scope>
    <source>
        <strain evidence="2 3">PAMC 26569</strain>
        <plasmid evidence="2">unnamed1</plasmid>
    </source>
</reference>
<protein>
    <submittedName>
        <fullName evidence="2">Asp/Glu racemase</fullName>
    </submittedName>
</protein>
<dbReference type="Gene3D" id="3.40.50.12500">
    <property type="match status" value="1"/>
</dbReference>
<dbReference type="AlphaFoldDB" id="A0A6M8HWV1"/>
<evidence type="ECO:0000313" key="2">
    <source>
        <dbReference type="EMBL" id="QKE93054.1"/>
    </source>
</evidence>